<organism evidence="2 3">
    <name type="scientific">Salininema proteolyticum</name>
    <dbReference type="NCBI Taxonomy" id="1607685"/>
    <lineage>
        <taxon>Bacteria</taxon>
        <taxon>Bacillati</taxon>
        <taxon>Actinomycetota</taxon>
        <taxon>Actinomycetes</taxon>
        <taxon>Glycomycetales</taxon>
        <taxon>Glycomycetaceae</taxon>
        <taxon>Salininema</taxon>
    </lineage>
</organism>
<name>A0ABV8TTM6_9ACTN</name>
<dbReference type="RefSeq" id="WP_380617628.1">
    <property type="nucleotide sequence ID" value="NZ_JBHSDK010000002.1"/>
</dbReference>
<proteinExistence type="predicted"/>
<evidence type="ECO:0000256" key="1">
    <source>
        <dbReference type="SAM" id="Phobius"/>
    </source>
</evidence>
<sequence length="40" mass="4304">MNNVEVLIAVVVVLGVVFGIVVPGSDAPDRHRSNEEEVDE</sequence>
<keyword evidence="1" id="KW-0812">Transmembrane</keyword>
<reference evidence="3" key="1">
    <citation type="journal article" date="2019" name="Int. J. Syst. Evol. Microbiol.">
        <title>The Global Catalogue of Microorganisms (GCM) 10K type strain sequencing project: providing services to taxonomists for standard genome sequencing and annotation.</title>
        <authorList>
            <consortium name="The Broad Institute Genomics Platform"/>
            <consortium name="The Broad Institute Genome Sequencing Center for Infectious Disease"/>
            <person name="Wu L."/>
            <person name="Ma J."/>
        </authorList>
    </citation>
    <scope>NUCLEOTIDE SEQUENCE [LARGE SCALE GENOMIC DNA]</scope>
    <source>
        <strain evidence="3">IBRC-M 10908</strain>
    </source>
</reference>
<evidence type="ECO:0000313" key="3">
    <source>
        <dbReference type="Proteomes" id="UP001595823"/>
    </source>
</evidence>
<gene>
    <name evidence="2" type="ORF">ACFPET_01600</name>
</gene>
<dbReference type="EMBL" id="JBHSDK010000002">
    <property type="protein sequence ID" value="MFC4333889.1"/>
    <property type="molecule type" value="Genomic_DNA"/>
</dbReference>
<feature type="transmembrane region" description="Helical" evidence="1">
    <location>
        <begin position="6"/>
        <end position="24"/>
    </location>
</feature>
<keyword evidence="1" id="KW-0472">Membrane</keyword>
<accession>A0ABV8TTM6</accession>
<protein>
    <submittedName>
        <fullName evidence="2">Uncharacterized protein</fullName>
    </submittedName>
</protein>
<comment type="caution">
    <text evidence="2">The sequence shown here is derived from an EMBL/GenBank/DDBJ whole genome shotgun (WGS) entry which is preliminary data.</text>
</comment>
<evidence type="ECO:0000313" key="2">
    <source>
        <dbReference type="EMBL" id="MFC4333889.1"/>
    </source>
</evidence>
<keyword evidence="1" id="KW-1133">Transmembrane helix</keyword>
<dbReference type="Proteomes" id="UP001595823">
    <property type="component" value="Unassembled WGS sequence"/>
</dbReference>
<keyword evidence="3" id="KW-1185">Reference proteome</keyword>